<dbReference type="PANTHER" id="PTHR43246">
    <property type="entry name" value="PEPTIDYL-PROLYL CIS-TRANS ISOMERASE CYP38, CHLOROPLASTIC"/>
    <property type="match status" value="1"/>
</dbReference>
<dbReference type="Gene3D" id="2.40.100.10">
    <property type="entry name" value="Cyclophilin-like"/>
    <property type="match status" value="1"/>
</dbReference>
<dbReference type="InterPro" id="IPR044665">
    <property type="entry name" value="E_coli_cyclophilin_A-like"/>
</dbReference>
<dbReference type="EMBL" id="JBHRYD010000015">
    <property type="protein sequence ID" value="MFC3706203.1"/>
    <property type="molecule type" value="Genomic_DNA"/>
</dbReference>
<comment type="caution">
    <text evidence="5">The sequence shown here is derived from an EMBL/GenBank/DDBJ whole genome shotgun (WGS) entry which is preliminary data.</text>
</comment>
<dbReference type="InterPro" id="IPR002130">
    <property type="entry name" value="Cyclophilin-type_PPIase_dom"/>
</dbReference>
<sequence length="180" mass="19249">MTVTVEIETELGTFVLAVEEDAAPVTAANFLAYVDGGFVREMSAYRIVTHANQPAETVHRIEVIQWGWRPSNSALPAPFPAIAHEPTSKTGLLHQHLTLSMARDAPGTATGGFFICIGEQPELDEGGRRNPDGAGFAAFGRVVAGEDVIAAIFARAEAKEYVARPVQFLAARRLSPTSCA</sequence>
<protein>
    <recommendedName>
        <fullName evidence="1">peptidylprolyl isomerase</fullName>
        <ecNumber evidence="1">5.2.1.8</ecNumber>
    </recommendedName>
</protein>
<name>A0ABV7X6C0_9HYPH</name>
<feature type="domain" description="PPIase cyclophilin-type" evidence="4">
    <location>
        <begin position="8"/>
        <end position="167"/>
    </location>
</feature>
<dbReference type="Proteomes" id="UP001595613">
    <property type="component" value="Unassembled WGS sequence"/>
</dbReference>
<gene>
    <name evidence="5" type="ORF">ACFOOL_15730</name>
</gene>
<keyword evidence="6" id="KW-1185">Reference proteome</keyword>
<reference evidence="6" key="1">
    <citation type="journal article" date="2019" name="Int. J. Syst. Evol. Microbiol.">
        <title>The Global Catalogue of Microorganisms (GCM) 10K type strain sequencing project: providing services to taxonomists for standard genome sequencing and annotation.</title>
        <authorList>
            <consortium name="The Broad Institute Genomics Platform"/>
            <consortium name="The Broad Institute Genome Sequencing Center for Infectious Disease"/>
            <person name="Wu L."/>
            <person name="Ma J."/>
        </authorList>
    </citation>
    <scope>NUCLEOTIDE SEQUENCE [LARGE SCALE GENOMIC DNA]</scope>
    <source>
        <strain evidence="6">KCTC 42281</strain>
    </source>
</reference>
<dbReference type="PROSITE" id="PS50072">
    <property type="entry name" value="CSA_PPIASE_2"/>
    <property type="match status" value="1"/>
</dbReference>
<keyword evidence="3 5" id="KW-0413">Isomerase</keyword>
<evidence type="ECO:0000259" key="4">
    <source>
        <dbReference type="PROSITE" id="PS50072"/>
    </source>
</evidence>
<dbReference type="GO" id="GO:0003755">
    <property type="term" value="F:peptidyl-prolyl cis-trans isomerase activity"/>
    <property type="evidence" value="ECO:0007669"/>
    <property type="project" value="UniProtKB-EC"/>
</dbReference>
<evidence type="ECO:0000256" key="2">
    <source>
        <dbReference type="ARBA" id="ARBA00023110"/>
    </source>
</evidence>
<evidence type="ECO:0000313" key="6">
    <source>
        <dbReference type="Proteomes" id="UP001595613"/>
    </source>
</evidence>
<evidence type="ECO:0000256" key="1">
    <source>
        <dbReference type="ARBA" id="ARBA00013194"/>
    </source>
</evidence>
<evidence type="ECO:0000313" key="5">
    <source>
        <dbReference type="EMBL" id="MFC3706203.1"/>
    </source>
</evidence>
<organism evidence="5 6">
    <name type="scientific">Devosia honganensis</name>
    <dbReference type="NCBI Taxonomy" id="1610527"/>
    <lineage>
        <taxon>Bacteria</taxon>
        <taxon>Pseudomonadati</taxon>
        <taxon>Pseudomonadota</taxon>
        <taxon>Alphaproteobacteria</taxon>
        <taxon>Hyphomicrobiales</taxon>
        <taxon>Devosiaceae</taxon>
        <taxon>Devosia</taxon>
    </lineage>
</organism>
<dbReference type="SUPFAM" id="SSF50891">
    <property type="entry name" value="Cyclophilin-like"/>
    <property type="match status" value="1"/>
</dbReference>
<dbReference type="EC" id="5.2.1.8" evidence="1"/>
<proteinExistence type="predicted"/>
<keyword evidence="2" id="KW-0697">Rotamase</keyword>
<dbReference type="InterPro" id="IPR029000">
    <property type="entry name" value="Cyclophilin-like_dom_sf"/>
</dbReference>
<accession>A0ABV7X6C0</accession>
<evidence type="ECO:0000256" key="3">
    <source>
        <dbReference type="ARBA" id="ARBA00023235"/>
    </source>
</evidence>
<dbReference type="Pfam" id="PF00160">
    <property type="entry name" value="Pro_isomerase"/>
    <property type="match status" value="1"/>
</dbReference>
<dbReference type="RefSeq" id="WP_380098283.1">
    <property type="nucleotide sequence ID" value="NZ_JBHRYD010000015.1"/>
</dbReference>